<reference evidence="1" key="1">
    <citation type="submission" date="2014-05" db="EMBL/GenBank/DDBJ databases">
        <title>The transcriptome of the halophilic microalga Tetraselmis sp. GSL018 isolated from the Great Salt Lake, Utah.</title>
        <authorList>
            <person name="Jinkerson R.E."/>
            <person name="D'Adamo S."/>
            <person name="Posewitz M.C."/>
        </authorList>
    </citation>
    <scope>NUCLEOTIDE SEQUENCE</scope>
    <source>
        <strain evidence="1">GSL018</strain>
    </source>
</reference>
<gene>
    <name evidence="1" type="ORF">TSPGSL018_22331</name>
</gene>
<organism evidence="1">
    <name type="scientific">Tetraselmis sp. GSL018</name>
    <dbReference type="NCBI Taxonomy" id="582737"/>
    <lineage>
        <taxon>Eukaryota</taxon>
        <taxon>Viridiplantae</taxon>
        <taxon>Chlorophyta</taxon>
        <taxon>core chlorophytes</taxon>
        <taxon>Chlorodendrophyceae</taxon>
        <taxon>Chlorodendrales</taxon>
        <taxon>Chlorodendraceae</taxon>
        <taxon>Tetraselmis</taxon>
    </lineage>
</organism>
<dbReference type="EMBL" id="GBEZ01024184">
    <property type="protein sequence ID" value="JAC62777.1"/>
    <property type="molecule type" value="Transcribed_RNA"/>
</dbReference>
<evidence type="ECO:0000313" key="1">
    <source>
        <dbReference type="EMBL" id="JAC62777.1"/>
    </source>
</evidence>
<proteinExistence type="predicted"/>
<protein>
    <submittedName>
        <fullName evidence="1">Uncharacterized protein</fullName>
    </submittedName>
</protein>
<accession>A0A061QQ47</accession>
<name>A0A061QQ47_9CHLO</name>
<dbReference type="AlphaFoldDB" id="A0A061QQ47"/>
<sequence length="49" mass="5569">HDRTETYFNREVVSNYFRGNADSNFTKDSLLKFSLVSGANSLWLSNPLG</sequence>
<feature type="non-terminal residue" evidence="1">
    <location>
        <position position="1"/>
    </location>
</feature>